<sequence length="78" mass="7989">MSDSQVHQTGNPGPAKASRRGFMIGAAVAGATTATVVGITATPSESETAAAATQPPPERGGGYRLSEHVKQYYKTTLV</sequence>
<dbReference type="EMBL" id="VOBQ01000004">
    <property type="protein sequence ID" value="TWO72192.1"/>
    <property type="molecule type" value="Genomic_DNA"/>
</dbReference>
<name>A0A562ZUB4_9BURK</name>
<dbReference type="AlphaFoldDB" id="A0A562ZUB4"/>
<protein>
    <submittedName>
        <fullName evidence="2">Twin-arginine translocation signal domain-containing protein</fullName>
    </submittedName>
</protein>
<feature type="compositionally biased region" description="Low complexity" evidence="1">
    <location>
        <begin position="39"/>
        <end position="53"/>
    </location>
</feature>
<evidence type="ECO:0000256" key="1">
    <source>
        <dbReference type="SAM" id="MobiDB-lite"/>
    </source>
</evidence>
<dbReference type="InterPro" id="IPR006311">
    <property type="entry name" value="TAT_signal"/>
</dbReference>
<feature type="region of interest" description="Disordered" evidence="1">
    <location>
        <begin position="39"/>
        <end position="63"/>
    </location>
</feature>
<dbReference type="InterPro" id="IPR019546">
    <property type="entry name" value="TAT_signal_bac_arc"/>
</dbReference>
<evidence type="ECO:0000313" key="3">
    <source>
        <dbReference type="Proteomes" id="UP000318199"/>
    </source>
</evidence>
<proteinExistence type="predicted"/>
<accession>A0A562ZUB4</accession>
<comment type="caution">
    <text evidence="2">The sequence shown here is derived from an EMBL/GenBank/DDBJ whole genome shotgun (WGS) entry which is preliminary data.</text>
</comment>
<keyword evidence="3" id="KW-1185">Reference proteome</keyword>
<gene>
    <name evidence="2" type="ORF">FN976_05645</name>
</gene>
<dbReference type="PROSITE" id="PS51318">
    <property type="entry name" value="TAT"/>
    <property type="match status" value="1"/>
</dbReference>
<dbReference type="Proteomes" id="UP000318199">
    <property type="component" value="Unassembled WGS sequence"/>
</dbReference>
<organism evidence="2 3">
    <name type="scientific">Caenimonas sedimenti</name>
    <dbReference type="NCBI Taxonomy" id="2596921"/>
    <lineage>
        <taxon>Bacteria</taxon>
        <taxon>Pseudomonadati</taxon>
        <taxon>Pseudomonadota</taxon>
        <taxon>Betaproteobacteria</taxon>
        <taxon>Burkholderiales</taxon>
        <taxon>Comamonadaceae</taxon>
        <taxon>Caenimonas</taxon>
    </lineage>
</organism>
<dbReference type="RefSeq" id="WP_145891863.1">
    <property type="nucleotide sequence ID" value="NZ_VOBQ01000004.1"/>
</dbReference>
<evidence type="ECO:0000313" key="2">
    <source>
        <dbReference type="EMBL" id="TWO72192.1"/>
    </source>
</evidence>
<reference evidence="2 3" key="1">
    <citation type="submission" date="2019-07" db="EMBL/GenBank/DDBJ databases">
        <title>Caenimonas sedimenti sp. nov., isolated from activated sludge.</title>
        <authorList>
            <person name="Xu J."/>
        </authorList>
    </citation>
    <scope>NUCLEOTIDE SEQUENCE [LARGE SCALE GENOMIC DNA]</scope>
    <source>
        <strain evidence="2 3">HX-9-20</strain>
    </source>
</reference>
<dbReference type="NCBIfam" id="TIGR01409">
    <property type="entry name" value="TAT_signal_seq"/>
    <property type="match status" value="1"/>
</dbReference>